<evidence type="ECO:0000256" key="4">
    <source>
        <dbReference type="ARBA" id="ARBA00023155"/>
    </source>
</evidence>
<dbReference type="GO" id="GO:0005634">
    <property type="term" value="C:nucleus"/>
    <property type="evidence" value="ECO:0007669"/>
    <property type="project" value="UniProtKB-SubCell"/>
</dbReference>
<evidence type="ECO:0000256" key="7">
    <source>
        <dbReference type="SAM" id="MobiDB-lite"/>
    </source>
</evidence>
<dbReference type="AlphaFoldDB" id="A0AA85IU55"/>
<dbReference type="GO" id="GO:0000978">
    <property type="term" value="F:RNA polymerase II cis-regulatory region sequence-specific DNA binding"/>
    <property type="evidence" value="ECO:0007669"/>
    <property type="project" value="TreeGrafter"/>
</dbReference>
<dbReference type="GO" id="GO:0048468">
    <property type="term" value="P:cell development"/>
    <property type="evidence" value="ECO:0007669"/>
    <property type="project" value="TreeGrafter"/>
</dbReference>
<evidence type="ECO:0000313" key="10">
    <source>
        <dbReference type="WBParaSite" id="TREG1_120280.1"/>
    </source>
</evidence>
<evidence type="ECO:0000256" key="6">
    <source>
        <dbReference type="PROSITE-ProRule" id="PRU00108"/>
    </source>
</evidence>
<sequence>MDYSNLKGDRLNDNFSGKNEMNDDQSAVIFKTDVNQMNFNSFISQQAVKSWLPLPHPCVFASNWSSVFQFNLFKQYPFFCLSSNSTSPLNIMDSDVRTHHFGTVTKEAKSSSSHCVDDSEDNEVVSNHSELTAKDGDKSITENEAEGQNTPLLTTNNHKEGNSFLPKKFTTRETTNFLKSWLNEHRHNPYPTKNEKVMLALTTKMSLTQISTWFANARRRLKKENQMTWAPKIRHHRISIHSVNSSNTHANYHSNNNGGRIHRRYDYHSSQRFSNNNNNGLSKFKFTPQTDFLTNQINSSNIYQSHEDNATLLRRQLILDQLLRNNKQLQQQQQPQELYASQLNDSLKRTSNILSINSDFTEIIPVLGHVSVKRTSNNDNVYSPADEVDDDGTQIHVSNEIKDNDDHILLNDKINSQDTPRIPANRPTDGDDDDDAIPCSTASSLPSSSSPTSAKDASHRNFQMNISKIWSVADVID</sequence>
<comment type="similarity">
    <text evidence="2">Belongs to the TALE/IRO homeobox family.</text>
</comment>
<dbReference type="CDD" id="cd00086">
    <property type="entry name" value="homeodomain"/>
    <property type="match status" value="1"/>
</dbReference>
<dbReference type="Pfam" id="PF05920">
    <property type="entry name" value="Homeobox_KN"/>
    <property type="match status" value="1"/>
</dbReference>
<dbReference type="SUPFAM" id="SSF46689">
    <property type="entry name" value="Homeodomain-like"/>
    <property type="match status" value="1"/>
</dbReference>
<evidence type="ECO:0000313" key="9">
    <source>
        <dbReference type="Proteomes" id="UP000050795"/>
    </source>
</evidence>
<dbReference type="InterPro" id="IPR001356">
    <property type="entry name" value="HD"/>
</dbReference>
<dbReference type="InterPro" id="IPR008422">
    <property type="entry name" value="KN_HD"/>
</dbReference>
<feature type="compositionally biased region" description="Low complexity" evidence="7">
    <location>
        <begin position="440"/>
        <end position="454"/>
    </location>
</feature>
<name>A0AA85IU55_TRIRE</name>
<evidence type="ECO:0000256" key="3">
    <source>
        <dbReference type="ARBA" id="ARBA00023125"/>
    </source>
</evidence>
<accession>A0AA85IU55</accession>
<keyword evidence="9" id="KW-1185">Reference proteome</keyword>
<comment type="subcellular location">
    <subcellularLocation>
        <location evidence="1 6">Nucleus</location>
    </subcellularLocation>
</comment>
<dbReference type="WBParaSite" id="TREG1_120280.1">
    <property type="protein sequence ID" value="TREG1_120280.1"/>
    <property type="gene ID" value="TREG1_120280"/>
</dbReference>
<feature type="region of interest" description="Disordered" evidence="7">
    <location>
        <begin position="112"/>
        <end position="167"/>
    </location>
</feature>
<evidence type="ECO:0000256" key="1">
    <source>
        <dbReference type="ARBA" id="ARBA00004123"/>
    </source>
</evidence>
<dbReference type="PANTHER" id="PTHR11211">
    <property type="entry name" value="IROQUOIS-CLASS HOMEODOMAIN PROTEIN IRX"/>
    <property type="match status" value="1"/>
</dbReference>
<dbReference type="GO" id="GO:0000981">
    <property type="term" value="F:DNA-binding transcription factor activity, RNA polymerase II-specific"/>
    <property type="evidence" value="ECO:0007669"/>
    <property type="project" value="InterPro"/>
</dbReference>
<feature type="region of interest" description="Disordered" evidence="7">
    <location>
        <begin position="399"/>
        <end position="460"/>
    </location>
</feature>
<evidence type="ECO:0000256" key="5">
    <source>
        <dbReference type="ARBA" id="ARBA00023242"/>
    </source>
</evidence>
<dbReference type="InterPro" id="IPR009057">
    <property type="entry name" value="Homeodomain-like_sf"/>
</dbReference>
<evidence type="ECO:0000259" key="8">
    <source>
        <dbReference type="PROSITE" id="PS50071"/>
    </source>
</evidence>
<feature type="compositionally biased region" description="Polar residues" evidence="7">
    <location>
        <begin position="146"/>
        <end position="156"/>
    </location>
</feature>
<feature type="compositionally biased region" description="Basic and acidic residues" evidence="7">
    <location>
        <begin position="131"/>
        <end position="141"/>
    </location>
</feature>
<dbReference type="PROSITE" id="PS00027">
    <property type="entry name" value="HOMEOBOX_1"/>
    <property type="match status" value="1"/>
</dbReference>
<reference evidence="10" key="2">
    <citation type="submission" date="2023-11" db="UniProtKB">
        <authorList>
            <consortium name="WormBaseParasite"/>
        </authorList>
    </citation>
    <scope>IDENTIFICATION</scope>
</reference>
<reference evidence="9" key="1">
    <citation type="submission" date="2022-06" db="EMBL/GenBank/DDBJ databases">
        <authorList>
            <person name="Berger JAMES D."/>
            <person name="Berger JAMES D."/>
        </authorList>
    </citation>
    <scope>NUCLEOTIDE SEQUENCE [LARGE SCALE GENOMIC DNA]</scope>
</reference>
<dbReference type="GO" id="GO:0030182">
    <property type="term" value="P:neuron differentiation"/>
    <property type="evidence" value="ECO:0007669"/>
    <property type="project" value="TreeGrafter"/>
</dbReference>
<evidence type="ECO:0000256" key="2">
    <source>
        <dbReference type="ARBA" id="ARBA00008446"/>
    </source>
</evidence>
<dbReference type="SMART" id="SM00389">
    <property type="entry name" value="HOX"/>
    <property type="match status" value="1"/>
</dbReference>
<protein>
    <recommendedName>
        <fullName evidence="8">Homeobox domain-containing protein</fullName>
    </recommendedName>
</protein>
<keyword evidence="3 6" id="KW-0238">DNA-binding</keyword>
<dbReference type="Gene3D" id="1.10.10.60">
    <property type="entry name" value="Homeodomain-like"/>
    <property type="match status" value="1"/>
</dbReference>
<feature type="domain" description="Homeobox" evidence="8">
    <location>
        <begin position="161"/>
        <end position="224"/>
    </location>
</feature>
<dbReference type="InterPro" id="IPR017970">
    <property type="entry name" value="Homeobox_CS"/>
</dbReference>
<keyword evidence="4 6" id="KW-0371">Homeobox</keyword>
<dbReference type="PROSITE" id="PS50071">
    <property type="entry name" value="HOMEOBOX_2"/>
    <property type="match status" value="1"/>
</dbReference>
<proteinExistence type="inferred from homology"/>
<organism evidence="9 10">
    <name type="scientific">Trichobilharzia regenti</name>
    <name type="common">Nasal bird schistosome</name>
    <dbReference type="NCBI Taxonomy" id="157069"/>
    <lineage>
        <taxon>Eukaryota</taxon>
        <taxon>Metazoa</taxon>
        <taxon>Spiralia</taxon>
        <taxon>Lophotrochozoa</taxon>
        <taxon>Platyhelminthes</taxon>
        <taxon>Trematoda</taxon>
        <taxon>Digenea</taxon>
        <taxon>Strigeidida</taxon>
        <taxon>Schistosomatoidea</taxon>
        <taxon>Schistosomatidae</taxon>
        <taxon>Trichobilharzia</taxon>
    </lineage>
</organism>
<dbReference type="PANTHER" id="PTHR11211:SF40">
    <property type="entry name" value="MIRROR, ISOFORM C"/>
    <property type="match status" value="1"/>
</dbReference>
<feature type="DNA-binding region" description="Homeobox" evidence="6">
    <location>
        <begin position="163"/>
        <end position="225"/>
    </location>
</feature>
<keyword evidence="5 6" id="KW-0539">Nucleus</keyword>
<dbReference type="Proteomes" id="UP000050795">
    <property type="component" value="Unassembled WGS sequence"/>
</dbReference>
<feature type="compositionally biased region" description="Basic and acidic residues" evidence="7">
    <location>
        <begin position="399"/>
        <end position="410"/>
    </location>
</feature>